<dbReference type="Proteomes" id="UP000371041">
    <property type="component" value="Chromosome"/>
</dbReference>
<evidence type="ECO:0000313" key="2">
    <source>
        <dbReference type="EMBL" id="QGK71620.1"/>
    </source>
</evidence>
<keyword evidence="3" id="KW-1185">Reference proteome</keyword>
<feature type="compositionally biased region" description="Basic and acidic residues" evidence="1">
    <location>
        <begin position="88"/>
        <end position="101"/>
    </location>
</feature>
<dbReference type="KEGG" id="sace:GIY23_20720"/>
<proteinExistence type="predicted"/>
<gene>
    <name evidence="2" type="ORF">GIY23_20720</name>
</gene>
<name>A0A5Q3QCJ7_9PSEU</name>
<evidence type="ECO:0000256" key="1">
    <source>
        <dbReference type="SAM" id="MobiDB-lite"/>
    </source>
</evidence>
<feature type="region of interest" description="Disordered" evidence="1">
    <location>
        <begin position="88"/>
        <end position="362"/>
    </location>
</feature>
<reference evidence="3" key="1">
    <citation type="submission" date="2019-11" db="EMBL/GenBank/DDBJ databases">
        <title>The complete genome sequence of Saccharopolyspora sp. E2A.</title>
        <authorList>
            <person name="Zhang G."/>
        </authorList>
    </citation>
    <scope>NUCLEOTIDE SEQUENCE [LARGE SCALE GENOMIC DNA]</scope>
    <source>
        <strain evidence="3">E2A</strain>
    </source>
</reference>
<dbReference type="AlphaFoldDB" id="A0A5Q3QCJ7"/>
<feature type="compositionally biased region" description="Basic and acidic residues" evidence="1">
    <location>
        <begin position="140"/>
        <end position="154"/>
    </location>
</feature>
<feature type="compositionally biased region" description="Basic and acidic residues" evidence="1">
    <location>
        <begin position="341"/>
        <end position="351"/>
    </location>
</feature>
<dbReference type="EMBL" id="CP045929">
    <property type="protein sequence ID" value="QGK71620.1"/>
    <property type="molecule type" value="Genomic_DNA"/>
</dbReference>
<organism evidence="2 3">
    <name type="scientific">Allosaccharopolyspora coralli</name>
    <dbReference type="NCBI Taxonomy" id="2665642"/>
    <lineage>
        <taxon>Bacteria</taxon>
        <taxon>Bacillati</taxon>
        <taxon>Actinomycetota</taxon>
        <taxon>Actinomycetes</taxon>
        <taxon>Pseudonocardiales</taxon>
        <taxon>Pseudonocardiaceae</taxon>
        <taxon>Allosaccharopolyspora</taxon>
    </lineage>
</organism>
<evidence type="ECO:0000313" key="3">
    <source>
        <dbReference type="Proteomes" id="UP000371041"/>
    </source>
</evidence>
<feature type="compositionally biased region" description="Low complexity" evidence="1">
    <location>
        <begin position="307"/>
        <end position="316"/>
    </location>
</feature>
<protein>
    <submittedName>
        <fullName evidence="2">Uncharacterized protein</fullName>
    </submittedName>
</protein>
<sequence>MTWLFVQVWLWSLLAFALGVAFAWLLLVRPARARAARLEYALAQERARQEPLARRALVPEIAPEEPANEATRFEPMDERFVDVGERERFGAESAPPDRDDPPWLGGTGTDELPSQDVTDLPEWDETAESWSPSTNGHAAPDTERTSQADVDEKPQTSVIPIANLDSATRRPTFGGSVGEWPTVSPEDDLESGPTAPGMPTPERETSEDETVGGLEPVDAESTARVAPVDPPTPDVPAAPAERQQGVPGWFQKPPEVEDSEPDQAVAPDEPESSTQATSIEVPTEAEAVQAAGITITPDPEAEPLPRRTPGVGPRPGLQNLKSRSSDGASPEQAVGSARPEGVPKNEGDVVKGHFASRRYHTPDSPYYDRIVAEVWFADAEEAERAGFEPWDGWLRNRD</sequence>
<accession>A0A5Q3QCJ7</accession>
<dbReference type="RefSeq" id="WP_154078191.1">
    <property type="nucleotide sequence ID" value="NZ_CP045929.1"/>
</dbReference>